<dbReference type="GO" id="GO:0022857">
    <property type="term" value="F:transmembrane transporter activity"/>
    <property type="evidence" value="ECO:0007669"/>
    <property type="project" value="InterPro"/>
</dbReference>
<dbReference type="InterPro" id="IPR020846">
    <property type="entry name" value="MFS_dom"/>
</dbReference>
<protein>
    <submittedName>
        <fullName evidence="3">MFS transporter</fullName>
    </submittedName>
</protein>
<keyword evidence="4" id="KW-1185">Reference proteome</keyword>
<keyword evidence="1" id="KW-0812">Transmembrane</keyword>
<evidence type="ECO:0000259" key="2">
    <source>
        <dbReference type="PROSITE" id="PS50850"/>
    </source>
</evidence>
<dbReference type="SUPFAM" id="SSF103473">
    <property type="entry name" value="MFS general substrate transporter"/>
    <property type="match status" value="1"/>
</dbReference>
<dbReference type="Proteomes" id="UP001320159">
    <property type="component" value="Unassembled WGS sequence"/>
</dbReference>
<dbReference type="InterPro" id="IPR036259">
    <property type="entry name" value="MFS_trans_sf"/>
</dbReference>
<feature type="transmembrane region" description="Helical" evidence="1">
    <location>
        <begin position="24"/>
        <end position="46"/>
    </location>
</feature>
<organism evidence="3 4">
    <name type="scientific">Methanooceanicella nereidis</name>
    <dbReference type="NCBI Taxonomy" id="2052831"/>
    <lineage>
        <taxon>Archaea</taxon>
        <taxon>Methanobacteriati</taxon>
        <taxon>Methanobacteriota</taxon>
        <taxon>Stenosarchaea group</taxon>
        <taxon>Methanomicrobia</taxon>
        <taxon>Methanocellales</taxon>
        <taxon>Methanocellaceae</taxon>
        <taxon>Methanooceanicella</taxon>
    </lineage>
</organism>
<evidence type="ECO:0000313" key="4">
    <source>
        <dbReference type="Proteomes" id="UP001320159"/>
    </source>
</evidence>
<dbReference type="PANTHER" id="PTHR23520">
    <property type="entry name" value="TRANSPORTER, PUTATIVE (AFU_ORTHOLOGUE AFUA_3G04000)-RELATED"/>
    <property type="match status" value="1"/>
</dbReference>
<proteinExistence type="predicted"/>
<dbReference type="AlphaFoldDB" id="A0AAP2RBQ9"/>
<dbReference type="InterPro" id="IPR011701">
    <property type="entry name" value="MFS"/>
</dbReference>
<dbReference type="EMBL" id="PGCK01000002">
    <property type="protein sequence ID" value="MCD1293991.1"/>
    <property type="molecule type" value="Genomic_DNA"/>
</dbReference>
<gene>
    <name evidence="3" type="ORF">CUJ83_03145</name>
</gene>
<feature type="transmembrane region" description="Helical" evidence="1">
    <location>
        <begin position="267"/>
        <end position="288"/>
    </location>
</feature>
<keyword evidence="1" id="KW-1133">Transmembrane helix</keyword>
<feature type="transmembrane region" description="Helical" evidence="1">
    <location>
        <begin position="234"/>
        <end position="255"/>
    </location>
</feature>
<dbReference type="RefSeq" id="WP_230740523.1">
    <property type="nucleotide sequence ID" value="NZ_PGCK01000002.1"/>
</dbReference>
<keyword evidence="1" id="KW-0472">Membrane</keyword>
<feature type="transmembrane region" description="Helical" evidence="1">
    <location>
        <begin position="385"/>
        <end position="404"/>
    </location>
</feature>
<accession>A0AAP2RBQ9</accession>
<comment type="caution">
    <text evidence="3">The sequence shown here is derived from an EMBL/GenBank/DDBJ whole genome shotgun (WGS) entry which is preliminary data.</text>
</comment>
<sequence length="418" mass="46467">MTFNTAFSGYIARIKHFNPNAHKFLLYTFFLSLNTGIYGVIFNLYILKLGYREDLLGLMLSIISISTGLFAIPAAMICDNIGKKNTLLVSSLILAFSMVFLYTMATQEVLLIMSVFYGVAMSFSVVAGAPFMAENSTRENRMYLFSINSVILMIAMIAGNLIGGIMPGLISAAIGTDIMDIMPYRFTLYLSLAAVMMTLIPVLYINETERMKTVKAERFKVLSSVLKSRNVQRLVLINSLIGIGAGMIVPFFNVYFHKVLSAEADQIGIIFSAAQLTMIAALIILPYLTEKFGKVKTIALTELFSIPFLIIIALTANIYMAAFAYIMRMTLMNMANPAINSFNMEIVSDKQRATVNSLTSMGWNIFLAISTYLSGVMMANSNYTLPYIITCVVYFIAALLYYRFFVNIEKVAMNGVIC</sequence>
<feature type="transmembrane region" description="Helical" evidence="1">
    <location>
        <begin position="85"/>
        <end position="104"/>
    </location>
</feature>
<evidence type="ECO:0000313" key="3">
    <source>
        <dbReference type="EMBL" id="MCD1293991.1"/>
    </source>
</evidence>
<dbReference type="PROSITE" id="PS50850">
    <property type="entry name" value="MFS"/>
    <property type="match status" value="1"/>
</dbReference>
<reference evidence="3 4" key="1">
    <citation type="submission" date="2017-11" db="EMBL/GenBank/DDBJ databases">
        <title>Isolation and Characterization of Family Methanocellaceae Species from Potential Methane Hydrate Area Offshore Southwestern Taiwan.</title>
        <authorList>
            <person name="Zhang W.-L."/>
            <person name="Chen W.-C."/>
            <person name="Lai M.-C."/>
            <person name="Chen S.-C."/>
        </authorList>
    </citation>
    <scope>NUCLEOTIDE SEQUENCE [LARGE SCALE GENOMIC DNA]</scope>
    <source>
        <strain evidence="3 4">CWC-04</strain>
    </source>
</reference>
<dbReference type="Pfam" id="PF07690">
    <property type="entry name" value="MFS_1"/>
    <property type="match status" value="1"/>
</dbReference>
<dbReference type="PANTHER" id="PTHR23520:SF5">
    <property type="entry name" value="TRANSPORTER, PUTATIVE (AFU_ORTHOLOGUE AFUA_3G04000)-RELATED"/>
    <property type="match status" value="1"/>
</dbReference>
<dbReference type="Gene3D" id="1.20.1250.20">
    <property type="entry name" value="MFS general substrate transporter like domains"/>
    <property type="match status" value="1"/>
</dbReference>
<feature type="transmembrane region" description="Helical" evidence="1">
    <location>
        <begin position="186"/>
        <end position="205"/>
    </location>
</feature>
<name>A0AAP2RBQ9_9EURY</name>
<feature type="transmembrane region" description="Helical" evidence="1">
    <location>
        <begin position="110"/>
        <end position="131"/>
    </location>
</feature>
<feature type="transmembrane region" description="Helical" evidence="1">
    <location>
        <begin position="300"/>
        <end position="327"/>
    </location>
</feature>
<feature type="transmembrane region" description="Helical" evidence="1">
    <location>
        <begin position="58"/>
        <end position="78"/>
    </location>
</feature>
<feature type="transmembrane region" description="Helical" evidence="1">
    <location>
        <begin position="143"/>
        <end position="166"/>
    </location>
</feature>
<evidence type="ECO:0000256" key="1">
    <source>
        <dbReference type="SAM" id="Phobius"/>
    </source>
</evidence>
<feature type="domain" description="Major facilitator superfamily (MFS) profile" evidence="2">
    <location>
        <begin position="20"/>
        <end position="409"/>
    </location>
</feature>